<protein>
    <submittedName>
        <fullName evidence="2">Uncharacterized protein</fullName>
    </submittedName>
</protein>
<sequence length="157" mass="18323">MPAAKLVDPLSYPSILLKIKNVPEFNYLNPIIKFEVDKLNTGTRLELFEYTEMINGKEEVYYLALKYHQYSNLIVVGNCSYLYGEFEKAAITELFPVVKEKLLAESLFETVLPEGSELELNRLMEKEGTHPYKPLHQNTLVYYIEEKNHKIFLNNKL</sequence>
<keyword evidence="1" id="KW-1185">Reference proteome</keyword>
<proteinExistence type="predicted"/>
<accession>A0A914YDP8</accession>
<dbReference type="AlphaFoldDB" id="A0A914YDP8"/>
<dbReference type="WBParaSite" id="PSU_v2.g15561.t1">
    <property type="protein sequence ID" value="PSU_v2.g15561.t1"/>
    <property type="gene ID" value="PSU_v2.g15561"/>
</dbReference>
<organism evidence="1 2">
    <name type="scientific">Panagrolaimus superbus</name>
    <dbReference type="NCBI Taxonomy" id="310955"/>
    <lineage>
        <taxon>Eukaryota</taxon>
        <taxon>Metazoa</taxon>
        <taxon>Ecdysozoa</taxon>
        <taxon>Nematoda</taxon>
        <taxon>Chromadorea</taxon>
        <taxon>Rhabditida</taxon>
        <taxon>Tylenchina</taxon>
        <taxon>Panagrolaimomorpha</taxon>
        <taxon>Panagrolaimoidea</taxon>
        <taxon>Panagrolaimidae</taxon>
        <taxon>Panagrolaimus</taxon>
    </lineage>
</organism>
<reference evidence="2" key="1">
    <citation type="submission" date="2022-11" db="UniProtKB">
        <authorList>
            <consortium name="WormBaseParasite"/>
        </authorList>
    </citation>
    <scope>IDENTIFICATION</scope>
</reference>
<evidence type="ECO:0000313" key="2">
    <source>
        <dbReference type="WBParaSite" id="PSU_v2.g15561.t1"/>
    </source>
</evidence>
<evidence type="ECO:0000313" key="1">
    <source>
        <dbReference type="Proteomes" id="UP000887577"/>
    </source>
</evidence>
<dbReference type="Proteomes" id="UP000887577">
    <property type="component" value="Unplaced"/>
</dbReference>
<name>A0A914YDP8_9BILA</name>